<name>A0A0D5NID9_9BACL</name>
<proteinExistence type="predicted"/>
<dbReference type="SUPFAM" id="SSF69304">
    <property type="entry name" value="Tricorn protease N-terminal domain"/>
    <property type="match status" value="1"/>
</dbReference>
<dbReference type="Gene3D" id="3.30.457.10">
    <property type="entry name" value="Copper amine oxidase-like, N-terminal domain"/>
    <property type="match status" value="1"/>
</dbReference>
<dbReference type="Proteomes" id="UP000032633">
    <property type="component" value="Chromosome"/>
</dbReference>
<feature type="domain" description="Copper amine oxidase-like N-terminal" evidence="1">
    <location>
        <begin position="66"/>
        <end position="158"/>
    </location>
</feature>
<evidence type="ECO:0000259" key="2">
    <source>
        <dbReference type="Pfam" id="PF16472"/>
    </source>
</evidence>
<dbReference type="InterPro" id="IPR032485">
    <property type="entry name" value="LRP1-like_beta_prop"/>
</dbReference>
<dbReference type="RefSeq" id="WP_045670170.1">
    <property type="nucleotide sequence ID" value="NZ_CP011058.1"/>
</dbReference>
<dbReference type="PATRIC" id="fig|1126833.4.peg.2049"/>
<dbReference type="EMBL" id="CP011058">
    <property type="protein sequence ID" value="AJY74737.1"/>
    <property type="molecule type" value="Genomic_DNA"/>
</dbReference>
<evidence type="ECO:0000313" key="3">
    <source>
        <dbReference type="EMBL" id="AJY74737.1"/>
    </source>
</evidence>
<reference evidence="4" key="2">
    <citation type="submission" date="2015-03" db="EMBL/GenBank/DDBJ databases">
        <title>Genome sequence of Paenibacillus beijingensis strain DSM 24997T.</title>
        <authorList>
            <person name="Kwak Y."/>
            <person name="Shin J.-H."/>
        </authorList>
    </citation>
    <scope>NUCLEOTIDE SEQUENCE [LARGE SCALE GENOMIC DNA]</scope>
    <source>
        <strain evidence="4">DSM 24997</strain>
    </source>
</reference>
<dbReference type="InterPro" id="IPR053369">
    <property type="entry name" value="SrfA-induced_signal"/>
</dbReference>
<sequence length="515" mass="57852">MKIIRLLWIPLFAAVVLLTQFPIQSVVRAEAVKDDSRLDDVMVLYVDNPKSYVKHQLIPVDAGDSRIAPLTKQGKILVPVRFVSENLGASVQWDPARNGIEILQDGVTIQLALGDSTMGINGLAKEMGAAPEMILGRTYIPFRAIAEALGKQVYWESGLIMISDRPVIREGNEDLIQGLLGMMKVEKKPEPAKPSPLPDKYPVMLETSGPGTVLLQDNKVYYNDGFNKSNGLFVFTYGQEGQKKRITQDTTSSMNIEGDWIYYVVPNTIGFYGSKNPIKKVKKTGSTPVTITTDYHIGEVVVSGDWIYYVSNNYSTNTAILNRVKTDGSGKKVLQQLNDGYITNLHVSQGKLYFLKKSFCGYGKECSLIYRMKPDGTSLSAVNTKEYAVNMQLANGKIYYGRFHENSRDDSKDSMPIDLYSMEMNGTGVTNISKSAMNPEELYFIEEFKVHGDWIYFGKWDGLYKMRLNGTSMTKLADVGNPFNMNVTGEWVYFRNVTNAHRVKTNGQEYKTLFW</sequence>
<accession>A0A0D5NID9</accession>
<evidence type="ECO:0008006" key="5">
    <source>
        <dbReference type="Google" id="ProtNLM"/>
    </source>
</evidence>
<evidence type="ECO:0000313" key="4">
    <source>
        <dbReference type="Proteomes" id="UP000032633"/>
    </source>
</evidence>
<feature type="domain" description="Prolow-density lipoprotein receptor-related protein 1-like beta-propeller" evidence="2">
    <location>
        <begin position="211"/>
        <end position="406"/>
    </location>
</feature>
<dbReference type="HOGENOM" id="CLU_651868_0_0_9"/>
<dbReference type="SUPFAM" id="SSF55383">
    <property type="entry name" value="Copper amine oxidase, domain N"/>
    <property type="match status" value="1"/>
</dbReference>
<gene>
    <name evidence="3" type="ORF">VN24_09260</name>
</gene>
<reference evidence="3 4" key="1">
    <citation type="journal article" date="2015" name="J. Biotechnol.">
        <title>Complete genome sequence of Paenibacillus beijingensis 7188(T) (=DSM 24997(T)), a novel rhizobacterium from jujube garden soil.</title>
        <authorList>
            <person name="Kwak Y."/>
            <person name="Shin J.H."/>
        </authorList>
    </citation>
    <scope>NUCLEOTIDE SEQUENCE [LARGE SCALE GENOMIC DNA]</scope>
    <source>
        <strain evidence="3 4">DSM 24997</strain>
    </source>
</reference>
<keyword evidence="4" id="KW-1185">Reference proteome</keyword>
<dbReference type="OrthoDB" id="1889751at2"/>
<dbReference type="AlphaFoldDB" id="A0A0D5NID9"/>
<dbReference type="PANTHER" id="PTHR32256:SF17">
    <property type="entry name" value="EGF-LIKE DOMAIN-CONTAINING PROTEIN"/>
    <property type="match status" value="1"/>
</dbReference>
<dbReference type="PANTHER" id="PTHR32256">
    <property type="match status" value="1"/>
</dbReference>
<dbReference type="InterPro" id="IPR036582">
    <property type="entry name" value="Mao_N_sf"/>
</dbReference>
<organism evidence="3 4">
    <name type="scientific">Paenibacillus beijingensis</name>
    <dbReference type="NCBI Taxonomy" id="1126833"/>
    <lineage>
        <taxon>Bacteria</taxon>
        <taxon>Bacillati</taxon>
        <taxon>Bacillota</taxon>
        <taxon>Bacilli</taxon>
        <taxon>Bacillales</taxon>
        <taxon>Paenibacillaceae</taxon>
        <taxon>Paenibacillus</taxon>
    </lineage>
</organism>
<dbReference type="Pfam" id="PF16472">
    <property type="entry name" value="DUF5050"/>
    <property type="match status" value="1"/>
</dbReference>
<evidence type="ECO:0000259" key="1">
    <source>
        <dbReference type="Pfam" id="PF07833"/>
    </source>
</evidence>
<protein>
    <recommendedName>
        <fullName evidence="5">Copper amine oxidase-like N-terminal domain-containing protein</fullName>
    </recommendedName>
</protein>
<dbReference type="InterPro" id="IPR012854">
    <property type="entry name" value="Cu_amine_oxidase-like_N"/>
</dbReference>
<dbReference type="Pfam" id="PF07833">
    <property type="entry name" value="Cu_amine_oxidN1"/>
    <property type="match status" value="1"/>
</dbReference>
<dbReference type="STRING" id="1126833.VN24_09260"/>
<dbReference type="KEGG" id="pbj:VN24_09260"/>